<dbReference type="PATRIC" id="fig|1768241.3.peg.1775"/>
<name>A0A132BYL9_9RHOB</name>
<keyword evidence="3" id="KW-1185">Reference proteome</keyword>
<dbReference type="Proteomes" id="UP000068382">
    <property type="component" value="Unassembled WGS sequence"/>
</dbReference>
<dbReference type="EMBL" id="LPUY01000052">
    <property type="protein sequence ID" value="KUP93481.1"/>
    <property type="molecule type" value="Genomic_DNA"/>
</dbReference>
<feature type="compositionally biased region" description="Gly residues" evidence="1">
    <location>
        <begin position="23"/>
        <end position="34"/>
    </location>
</feature>
<dbReference type="AlphaFoldDB" id="A0A132BYL9"/>
<reference evidence="2 3" key="1">
    <citation type="submission" date="2015-12" db="EMBL/GenBank/DDBJ databases">
        <title>Genome sequence of the marine Rhodobacteraceae strain O3.65, Candidatus Tritonibacter horizontis.</title>
        <authorList>
            <person name="Poehlein A."/>
            <person name="Giebel H.A."/>
            <person name="Voget S."/>
            <person name="Brinkhoff T."/>
        </authorList>
    </citation>
    <scope>NUCLEOTIDE SEQUENCE [LARGE SCALE GENOMIC DNA]</scope>
    <source>
        <strain evidence="2 3">O3.65</strain>
    </source>
</reference>
<dbReference type="PANTHER" id="PTHR37489:SF1">
    <property type="entry name" value="DUF3500 DOMAIN-CONTAINING PROTEIN"/>
    <property type="match status" value="1"/>
</dbReference>
<dbReference type="PANTHER" id="PTHR37489">
    <property type="entry name" value="DUF3500 DOMAIN-CONTAINING PROTEIN"/>
    <property type="match status" value="1"/>
</dbReference>
<dbReference type="InterPro" id="IPR021889">
    <property type="entry name" value="DUF3500"/>
</dbReference>
<evidence type="ECO:0000313" key="3">
    <source>
        <dbReference type="Proteomes" id="UP000068382"/>
    </source>
</evidence>
<proteinExistence type="predicted"/>
<evidence type="ECO:0000313" key="2">
    <source>
        <dbReference type="EMBL" id="KUP93481.1"/>
    </source>
</evidence>
<feature type="region of interest" description="Disordered" evidence="1">
    <location>
        <begin position="20"/>
        <end position="40"/>
    </location>
</feature>
<gene>
    <name evidence="2" type="ORF">TRIHO_16900</name>
</gene>
<evidence type="ECO:0008006" key="4">
    <source>
        <dbReference type="Google" id="ProtNLM"/>
    </source>
</evidence>
<evidence type="ECO:0000256" key="1">
    <source>
        <dbReference type="SAM" id="MobiDB-lite"/>
    </source>
</evidence>
<protein>
    <recommendedName>
        <fullName evidence="4">DUF3500 domain-containing protein</fullName>
    </recommendedName>
</protein>
<organism evidence="2 3">
    <name type="scientific">Tritonibacter horizontis</name>
    <dbReference type="NCBI Taxonomy" id="1768241"/>
    <lineage>
        <taxon>Bacteria</taxon>
        <taxon>Pseudomonadati</taxon>
        <taxon>Pseudomonadota</taxon>
        <taxon>Alphaproteobacteria</taxon>
        <taxon>Rhodobacterales</taxon>
        <taxon>Paracoccaceae</taxon>
        <taxon>Tritonibacter</taxon>
    </lineage>
</organism>
<comment type="caution">
    <text evidence="2">The sequence shown here is derived from an EMBL/GenBank/DDBJ whole genome shotgun (WGS) entry which is preliminary data.</text>
</comment>
<accession>A0A132BYL9</accession>
<dbReference type="Pfam" id="PF12006">
    <property type="entry name" value="DUF3500"/>
    <property type="match status" value="1"/>
</dbReference>
<dbReference type="RefSeq" id="WP_068242006.1">
    <property type="nucleotide sequence ID" value="NZ_LPUY01000052.1"/>
</dbReference>
<sequence>MRRIIPGLLICTVQAASAQTQQGGSGAPPGGPGGALPEKYRNENIDIGSVSVEAAQQACGQEGHVRLVCLADGLKGMVTSDVLAELQLPYSVEDARKWSNFPPMGYRDRVGPTLGDFDAAQLGYVKTMLMEVLSMVRDEGYDEVEQILNADDFLFQETGEAGFSSSNFQVAFLGEPSGTGTWEFQFGGHHTSVAATFVDGELAGATPSFRGVEPFGPFEMNGRTNDPMSQEQAAFAAMLGALTPEERDTATLSQTFTDVVVGPQKDGNFPTEKEGVRVGDLTGDQQSLVLAAIATYVRDVSANDADAIMDGYEADLSETFVSFSGSTMVDEENDYVRIDGPSVWIEFSMQPGRSLPGVHPHSIWRDRATDYGGNE</sequence>